<gene>
    <name evidence="2" type="ORF">LTR69_008108</name>
</gene>
<reference evidence="2 3" key="1">
    <citation type="submission" date="2023-08" db="EMBL/GenBank/DDBJ databases">
        <title>Black Yeasts Isolated from many extreme environments.</title>
        <authorList>
            <person name="Coleine C."/>
            <person name="Stajich J.E."/>
            <person name="Selbmann L."/>
        </authorList>
    </citation>
    <scope>NUCLEOTIDE SEQUENCE [LARGE SCALE GENOMIC DNA]</scope>
    <source>
        <strain evidence="2 3">CCFEE 6328</strain>
    </source>
</reference>
<comment type="caution">
    <text evidence="2">The sequence shown here is derived from an EMBL/GenBank/DDBJ whole genome shotgun (WGS) entry which is preliminary data.</text>
</comment>
<keyword evidence="3" id="KW-1185">Reference proteome</keyword>
<proteinExistence type="predicted"/>
<accession>A0ABR0J4F9</accession>
<dbReference type="Proteomes" id="UP001345691">
    <property type="component" value="Unassembled WGS sequence"/>
</dbReference>
<evidence type="ECO:0000256" key="1">
    <source>
        <dbReference type="SAM" id="MobiDB-lite"/>
    </source>
</evidence>
<evidence type="ECO:0000313" key="3">
    <source>
        <dbReference type="Proteomes" id="UP001345691"/>
    </source>
</evidence>
<evidence type="ECO:0000313" key="2">
    <source>
        <dbReference type="EMBL" id="KAK5055733.1"/>
    </source>
</evidence>
<feature type="region of interest" description="Disordered" evidence="1">
    <location>
        <begin position="148"/>
        <end position="235"/>
    </location>
</feature>
<dbReference type="EMBL" id="JAVRRF010000019">
    <property type="protein sequence ID" value="KAK5055733.1"/>
    <property type="molecule type" value="Genomic_DNA"/>
</dbReference>
<feature type="region of interest" description="Disordered" evidence="1">
    <location>
        <begin position="57"/>
        <end position="82"/>
    </location>
</feature>
<protein>
    <submittedName>
        <fullName evidence="2">Uncharacterized protein</fullName>
    </submittedName>
</protein>
<name>A0ABR0J4F9_9EURO</name>
<sequence>MPFYTLDDLRNENDPLIHSAQAAPGQGQAQDRNPFAGMGQRLDELARPIRQRPKRVMNDARRARARSPSCDNCGYGGGGSDDDFEDGEDLVLLLRDDDADDLHHDLMYLDPWNRLGGGNRAGERLMIMEIGGDGPPPAYEHLHDLAASAGPERGGEHRGNQGAGEDMPMFRRRRGGISGPPQRDGADGEGQADPYGMGVGPASDWVDGRRRHAQGPSRGPAHGHDRGHDRGGDDYGRVLDLLRRAMRF</sequence>
<feature type="compositionally biased region" description="Basic and acidic residues" evidence="1">
    <location>
        <begin position="222"/>
        <end position="235"/>
    </location>
</feature>
<organism evidence="2 3">
    <name type="scientific">Exophiala sideris</name>
    <dbReference type="NCBI Taxonomy" id="1016849"/>
    <lineage>
        <taxon>Eukaryota</taxon>
        <taxon>Fungi</taxon>
        <taxon>Dikarya</taxon>
        <taxon>Ascomycota</taxon>
        <taxon>Pezizomycotina</taxon>
        <taxon>Eurotiomycetes</taxon>
        <taxon>Chaetothyriomycetidae</taxon>
        <taxon>Chaetothyriales</taxon>
        <taxon>Herpotrichiellaceae</taxon>
        <taxon>Exophiala</taxon>
    </lineage>
</organism>